<dbReference type="InterPro" id="IPR036909">
    <property type="entry name" value="Cyt_c-like_dom_sf"/>
</dbReference>
<keyword evidence="3 4" id="KW-0408">Iron</keyword>
<dbReference type="PROSITE" id="PS51007">
    <property type="entry name" value="CYTC"/>
    <property type="match status" value="1"/>
</dbReference>
<keyword evidence="5" id="KW-0732">Signal</keyword>
<evidence type="ECO:0000256" key="2">
    <source>
        <dbReference type="ARBA" id="ARBA00022723"/>
    </source>
</evidence>
<protein>
    <recommendedName>
        <fullName evidence="6">Cytochrome c domain-containing protein</fullName>
    </recommendedName>
</protein>
<evidence type="ECO:0000313" key="8">
    <source>
        <dbReference type="Proteomes" id="UP001556692"/>
    </source>
</evidence>
<accession>A0ABV3SMK1</accession>
<feature type="chain" id="PRO_5046987079" description="Cytochrome c domain-containing protein" evidence="5">
    <location>
        <begin position="22"/>
        <end position="157"/>
    </location>
</feature>
<dbReference type="Proteomes" id="UP001556692">
    <property type="component" value="Unassembled WGS sequence"/>
</dbReference>
<feature type="signal peptide" evidence="5">
    <location>
        <begin position="1"/>
        <end position="21"/>
    </location>
</feature>
<proteinExistence type="predicted"/>
<evidence type="ECO:0000259" key="6">
    <source>
        <dbReference type="PROSITE" id="PS51007"/>
    </source>
</evidence>
<evidence type="ECO:0000256" key="4">
    <source>
        <dbReference type="PROSITE-ProRule" id="PRU00433"/>
    </source>
</evidence>
<organism evidence="7 8">
    <name type="scientific">Aquibium pacificus</name>
    <dbReference type="NCBI Taxonomy" id="3153579"/>
    <lineage>
        <taxon>Bacteria</taxon>
        <taxon>Pseudomonadati</taxon>
        <taxon>Pseudomonadota</taxon>
        <taxon>Alphaproteobacteria</taxon>
        <taxon>Hyphomicrobiales</taxon>
        <taxon>Phyllobacteriaceae</taxon>
        <taxon>Aquibium</taxon>
    </lineage>
</organism>
<gene>
    <name evidence="7" type="ORF">ABGN05_16300</name>
</gene>
<evidence type="ECO:0000313" key="7">
    <source>
        <dbReference type="EMBL" id="MEX0407229.1"/>
    </source>
</evidence>
<evidence type="ECO:0000256" key="3">
    <source>
        <dbReference type="ARBA" id="ARBA00023004"/>
    </source>
</evidence>
<evidence type="ECO:0000256" key="5">
    <source>
        <dbReference type="SAM" id="SignalP"/>
    </source>
</evidence>
<evidence type="ECO:0000256" key="1">
    <source>
        <dbReference type="ARBA" id="ARBA00022617"/>
    </source>
</evidence>
<name>A0ABV3SMK1_9HYPH</name>
<keyword evidence="2 4" id="KW-0479">Metal-binding</keyword>
<keyword evidence="8" id="KW-1185">Reference proteome</keyword>
<sequence>MLRHWLSAGLWAGALLLPVHAEEPSVEAGLRISNIGGCHDCHTQGFAESGGKLDPAVALKGSTVGFMGPWGTTYPSNLRRTVEPMSEDAFVDFAGKLETRPPMPWFNLHHMTDMELRSLYRYIKSLGEPGEPAPDYVVPGEMPKTPYIVFAPPQMPG</sequence>
<dbReference type="EMBL" id="JBDPGJ010000003">
    <property type="protein sequence ID" value="MEX0407229.1"/>
    <property type="molecule type" value="Genomic_DNA"/>
</dbReference>
<comment type="caution">
    <text evidence="7">The sequence shown here is derived from an EMBL/GenBank/DDBJ whole genome shotgun (WGS) entry which is preliminary data.</text>
</comment>
<dbReference type="Gene3D" id="1.10.760.10">
    <property type="entry name" value="Cytochrome c-like domain"/>
    <property type="match status" value="1"/>
</dbReference>
<dbReference type="InterPro" id="IPR009056">
    <property type="entry name" value="Cyt_c-like_dom"/>
</dbReference>
<dbReference type="SUPFAM" id="SSF46626">
    <property type="entry name" value="Cytochrome c"/>
    <property type="match status" value="1"/>
</dbReference>
<keyword evidence="1 4" id="KW-0349">Heme</keyword>
<reference evidence="7 8" key="1">
    <citation type="submission" date="2024-05" db="EMBL/GenBank/DDBJ databases">
        <authorList>
            <person name="Jiang F."/>
        </authorList>
    </citation>
    <scope>NUCLEOTIDE SEQUENCE [LARGE SCALE GENOMIC DNA]</scope>
    <source>
        <strain evidence="7 8">LZ166</strain>
    </source>
</reference>
<feature type="domain" description="Cytochrome c" evidence="6">
    <location>
        <begin position="24"/>
        <end position="127"/>
    </location>
</feature>
<dbReference type="RefSeq" id="WP_367955095.1">
    <property type="nucleotide sequence ID" value="NZ_JBDPGJ010000003.1"/>
</dbReference>